<comment type="caution">
    <text evidence="2">The sequence shown here is derived from an EMBL/GenBank/DDBJ whole genome shotgun (WGS) entry which is preliminary data.</text>
</comment>
<sequence length="30" mass="3057">MEIKMSDKVALAVISAISTGIGALIIKLLG</sequence>
<evidence type="ECO:0000313" key="2">
    <source>
        <dbReference type="EMBL" id="KFM95658.1"/>
    </source>
</evidence>
<dbReference type="Proteomes" id="UP000029389">
    <property type="component" value="Unassembled WGS sequence"/>
</dbReference>
<dbReference type="AlphaFoldDB" id="A0A090YA70"/>
<protein>
    <submittedName>
        <fullName evidence="2">Putative membrane protein</fullName>
    </submittedName>
</protein>
<reference evidence="2 3" key="1">
    <citation type="submission" date="2014-04" db="EMBL/GenBank/DDBJ databases">
        <authorList>
            <person name="Bishop-Lilly K.A."/>
            <person name="Broomall S.M."/>
            <person name="Chain P.S."/>
            <person name="Chertkov O."/>
            <person name="Coyne S.R."/>
            <person name="Daligault H.E."/>
            <person name="Davenport K.W."/>
            <person name="Erkkila T."/>
            <person name="Frey K.G."/>
            <person name="Gibbons H.S."/>
            <person name="Gu W."/>
            <person name="Jaissle J."/>
            <person name="Johnson S.L."/>
            <person name="Koroleva G.I."/>
            <person name="Ladner J.T."/>
            <person name="Lo C.-C."/>
            <person name="Minogue T.D."/>
            <person name="Munk C."/>
            <person name="Palacios G.F."/>
            <person name="Redden C.L."/>
            <person name="Rosenzweig C.N."/>
            <person name="Scholz M.B."/>
            <person name="Teshima H."/>
            <person name="Xu Y."/>
        </authorList>
    </citation>
    <scope>NUCLEOTIDE SEQUENCE [LARGE SCALE GENOMIC DNA]</scope>
    <source>
        <strain evidence="2 3">BHP</strain>
    </source>
</reference>
<keyword evidence="1" id="KW-1133">Transmembrane helix</keyword>
<evidence type="ECO:0000313" key="3">
    <source>
        <dbReference type="Proteomes" id="UP000029389"/>
    </source>
</evidence>
<dbReference type="PATRIC" id="fig|1405.8.peg.5670"/>
<dbReference type="EMBL" id="JMQC01000009">
    <property type="protein sequence ID" value="KFM95658.1"/>
    <property type="molecule type" value="Genomic_DNA"/>
</dbReference>
<name>A0A090YA70_9BACI</name>
<organism evidence="2 3">
    <name type="scientific">Bacillus clarus</name>
    <dbReference type="NCBI Taxonomy" id="2338372"/>
    <lineage>
        <taxon>Bacteria</taxon>
        <taxon>Bacillati</taxon>
        <taxon>Bacillota</taxon>
        <taxon>Bacilli</taxon>
        <taxon>Bacillales</taxon>
        <taxon>Bacillaceae</taxon>
        <taxon>Bacillus</taxon>
        <taxon>Bacillus cereus group</taxon>
    </lineage>
</organism>
<keyword evidence="1" id="KW-0472">Membrane</keyword>
<proteinExistence type="predicted"/>
<keyword evidence="1" id="KW-0812">Transmembrane</keyword>
<accession>A0A090YA70</accession>
<evidence type="ECO:0000256" key="1">
    <source>
        <dbReference type="SAM" id="Phobius"/>
    </source>
</evidence>
<feature type="transmembrane region" description="Helical" evidence="1">
    <location>
        <begin position="9"/>
        <end position="29"/>
    </location>
</feature>
<gene>
    <name evidence="2" type="ORF">DJ93_5494</name>
</gene>